<keyword evidence="5 9" id="KW-0863">Zinc-finger</keyword>
<dbReference type="InterPro" id="IPR037198">
    <property type="entry name" value="MutL_C_sf"/>
</dbReference>
<feature type="compositionally biased region" description="Polar residues" evidence="11">
    <location>
        <begin position="921"/>
        <end position="938"/>
    </location>
</feature>
<dbReference type="InterPro" id="IPR027483">
    <property type="entry name" value="PInositol-4-P-4/5-kinase_C_sf"/>
</dbReference>
<dbReference type="SMART" id="SM00330">
    <property type="entry name" value="PIPKc"/>
    <property type="match status" value="1"/>
</dbReference>
<dbReference type="FunFam" id="3.30.810.10:FF:000001">
    <property type="entry name" value="1-phosphatidylinositol 3-phosphate 5-kinase FAB1"/>
    <property type="match status" value="1"/>
</dbReference>
<dbReference type="GO" id="GO:0006298">
    <property type="term" value="P:mismatch repair"/>
    <property type="evidence" value="ECO:0007669"/>
    <property type="project" value="InterPro"/>
</dbReference>
<dbReference type="InterPro" id="IPR014790">
    <property type="entry name" value="MutL_C"/>
</dbReference>
<evidence type="ECO:0000256" key="6">
    <source>
        <dbReference type="ARBA" id="ARBA00022777"/>
    </source>
</evidence>
<feature type="transmembrane region" description="Helical" evidence="12">
    <location>
        <begin position="891"/>
        <end position="910"/>
    </location>
</feature>
<dbReference type="SUPFAM" id="SSF57903">
    <property type="entry name" value="FYVE/PHD zinc finger"/>
    <property type="match status" value="1"/>
</dbReference>
<feature type="domain" description="FYVE-type" evidence="13">
    <location>
        <begin position="966"/>
        <end position="1026"/>
    </location>
</feature>
<dbReference type="InterPro" id="IPR013083">
    <property type="entry name" value="Znf_RING/FYVE/PHD"/>
</dbReference>
<evidence type="ECO:0000256" key="8">
    <source>
        <dbReference type="ARBA" id="ARBA00022840"/>
    </source>
</evidence>
<dbReference type="SUPFAM" id="SSF52029">
    <property type="entry name" value="GroEL apical domain-like"/>
    <property type="match status" value="1"/>
</dbReference>
<evidence type="ECO:0000256" key="4">
    <source>
        <dbReference type="ARBA" id="ARBA00022741"/>
    </source>
</evidence>
<comment type="caution">
    <text evidence="15">The sequence shown here is derived from an EMBL/GenBank/DDBJ whole genome shotgun (WGS) entry which is preliminary data.</text>
</comment>
<dbReference type="PANTHER" id="PTHR45748">
    <property type="entry name" value="1-PHOSPHATIDYLINOSITOL 3-PHOSPHATE 5-KINASE-RELATED"/>
    <property type="match status" value="1"/>
</dbReference>
<evidence type="ECO:0000313" key="15">
    <source>
        <dbReference type="EMBL" id="KRY66010.1"/>
    </source>
</evidence>
<evidence type="ECO:0000313" key="16">
    <source>
        <dbReference type="Proteomes" id="UP000054632"/>
    </source>
</evidence>
<protein>
    <recommendedName>
        <fullName evidence="1">1-phosphatidylinositol-3-phosphate 5-kinase</fullName>
        <ecNumber evidence="1">2.7.1.150</ecNumber>
    </recommendedName>
</protein>
<keyword evidence="7" id="KW-0862">Zinc</keyword>
<organism evidence="15 16">
    <name type="scientific">Trichinella pseudospiralis</name>
    <name type="common">Parasitic roundworm</name>
    <dbReference type="NCBI Taxonomy" id="6337"/>
    <lineage>
        <taxon>Eukaryota</taxon>
        <taxon>Metazoa</taxon>
        <taxon>Ecdysozoa</taxon>
        <taxon>Nematoda</taxon>
        <taxon>Enoplea</taxon>
        <taxon>Dorylaimia</taxon>
        <taxon>Trichinellida</taxon>
        <taxon>Trichinellidae</taxon>
        <taxon>Trichinella</taxon>
    </lineage>
</organism>
<dbReference type="InterPro" id="IPR000306">
    <property type="entry name" value="Znf_FYVE"/>
</dbReference>
<feature type="region of interest" description="Disordered" evidence="11">
    <location>
        <begin position="1065"/>
        <end position="1084"/>
    </location>
</feature>
<dbReference type="Gene3D" id="3.30.565.10">
    <property type="entry name" value="Histidine kinase-like ATPase, C-terminal domain"/>
    <property type="match status" value="1"/>
</dbReference>
<dbReference type="InterPro" id="IPR027409">
    <property type="entry name" value="GroEL-like_apical_dom_sf"/>
</dbReference>
<dbReference type="InterPro" id="IPR042120">
    <property type="entry name" value="MutL_C_dimsub"/>
</dbReference>
<dbReference type="Gene3D" id="3.30.810.10">
    <property type="entry name" value="2-Layer Sandwich"/>
    <property type="match status" value="1"/>
</dbReference>
<dbReference type="FunFam" id="3.50.7.10:FF:000007">
    <property type="entry name" value="1-phosphatidylinositol 3-phosphate 5-kinase isoform X1"/>
    <property type="match status" value="1"/>
</dbReference>
<evidence type="ECO:0000256" key="7">
    <source>
        <dbReference type="ARBA" id="ARBA00022833"/>
    </source>
</evidence>
<dbReference type="CDD" id="cd15725">
    <property type="entry name" value="FYVE_PIKfyve_Fab1"/>
    <property type="match status" value="1"/>
</dbReference>
<dbReference type="Gene3D" id="3.30.1370.100">
    <property type="entry name" value="MutL, C-terminal domain, regulatory subdomain"/>
    <property type="match status" value="1"/>
</dbReference>
<dbReference type="GO" id="GO:0010008">
    <property type="term" value="C:endosome membrane"/>
    <property type="evidence" value="ECO:0007669"/>
    <property type="project" value="TreeGrafter"/>
</dbReference>
<dbReference type="InterPro" id="IPR044769">
    <property type="entry name" value="PIKfyve_PIPKc"/>
</dbReference>
<dbReference type="Pfam" id="PF01504">
    <property type="entry name" value="PIP5K"/>
    <property type="match status" value="2"/>
</dbReference>
<proteinExistence type="predicted"/>
<dbReference type="SUPFAM" id="SSF55874">
    <property type="entry name" value="ATPase domain of HSP90 chaperone/DNA topoisomerase II/histidine kinase"/>
    <property type="match status" value="1"/>
</dbReference>
<keyword evidence="12" id="KW-0812">Transmembrane</keyword>
<name>A0A0V1DWU8_TRIPS</name>
<gene>
    <name evidence="15" type="primary">Pikfyve</name>
    <name evidence="15" type="ORF">T4A_3596</name>
</gene>
<keyword evidence="4 10" id="KW-0547">Nucleotide-binding</keyword>
<dbReference type="GO" id="GO:0008270">
    <property type="term" value="F:zinc ion binding"/>
    <property type="evidence" value="ECO:0007669"/>
    <property type="project" value="UniProtKB-KW"/>
</dbReference>
<dbReference type="PANTHER" id="PTHR45748:SF7">
    <property type="entry name" value="1-PHOSPHATIDYLINOSITOL 3-PHOSPHATE 5-KINASE-RELATED"/>
    <property type="match status" value="1"/>
</dbReference>
<dbReference type="Pfam" id="PF00118">
    <property type="entry name" value="Cpn60_TCP1"/>
    <property type="match status" value="1"/>
</dbReference>
<feature type="compositionally biased region" description="Low complexity" evidence="11">
    <location>
        <begin position="1070"/>
        <end position="1084"/>
    </location>
</feature>
<dbReference type="Gene3D" id="3.30.40.10">
    <property type="entry name" value="Zinc/RING finger domain, C3HC4 (zinc finger)"/>
    <property type="match status" value="1"/>
</dbReference>
<keyword evidence="12" id="KW-1133">Transmembrane helix</keyword>
<dbReference type="InterPro" id="IPR011011">
    <property type="entry name" value="Znf_FYVE_PHD"/>
</dbReference>
<dbReference type="InterPro" id="IPR002498">
    <property type="entry name" value="PInositol-4-P-4/5-kinase_core"/>
</dbReference>
<evidence type="ECO:0000256" key="12">
    <source>
        <dbReference type="SAM" id="Phobius"/>
    </source>
</evidence>
<evidence type="ECO:0000256" key="2">
    <source>
        <dbReference type="ARBA" id="ARBA00022679"/>
    </source>
</evidence>
<dbReference type="InterPro" id="IPR027484">
    <property type="entry name" value="PInositol-4-P-5-kinase_N"/>
</dbReference>
<dbReference type="PROSITE" id="PS51455">
    <property type="entry name" value="PIPK"/>
    <property type="match status" value="1"/>
</dbReference>
<dbReference type="SMART" id="SM00853">
    <property type="entry name" value="MutL_C"/>
    <property type="match status" value="1"/>
</dbReference>
<evidence type="ECO:0000259" key="14">
    <source>
        <dbReference type="PROSITE" id="PS51455"/>
    </source>
</evidence>
<dbReference type="EC" id="2.7.1.150" evidence="1"/>
<evidence type="ECO:0000256" key="9">
    <source>
        <dbReference type="PROSITE-ProRule" id="PRU00091"/>
    </source>
</evidence>
<keyword evidence="8 10" id="KW-0067">ATP-binding</keyword>
<feature type="region of interest" description="Disordered" evidence="11">
    <location>
        <begin position="1089"/>
        <end position="1108"/>
    </location>
</feature>
<reference evidence="15 16" key="1">
    <citation type="submission" date="2015-01" db="EMBL/GenBank/DDBJ databases">
        <title>Evolution of Trichinella species and genotypes.</title>
        <authorList>
            <person name="Korhonen P.K."/>
            <person name="Edoardo P."/>
            <person name="Giuseppe L.R."/>
            <person name="Gasser R.B."/>
        </authorList>
    </citation>
    <scope>NUCLEOTIDE SEQUENCE [LARGE SCALE GENOMIC DNA]</scope>
    <source>
        <strain evidence="15">ISS13</strain>
    </source>
</reference>
<dbReference type="PROSITE" id="PS50178">
    <property type="entry name" value="ZF_FYVE"/>
    <property type="match status" value="1"/>
</dbReference>
<dbReference type="InterPro" id="IPR042121">
    <property type="entry name" value="MutL_C_regsub"/>
</dbReference>
<dbReference type="InterPro" id="IPR036890">
    <property type="entry name" value="HATPase_C_sf"/>
</dbReference>
<evidence type="ECO:0000256" key="5">
    <source>
        <dbReference type="ARBA" id="ARBA00022771"/>
    </source>
</evidence>
<dbReference type="GO" id="GO:0005524">
    <property type="term" value="F:ATP binding"/>
    <property type="evidence" value="ECO:0007669"/>
    <property type="project" value="UniProtKB-UniRule"/>
</dbReference>
<dbReference type="SUPFAM" id="SSF56104">
    <property type="entry name" value="SAICAR synthase-like"/>
    <property type="match status" value="1"/>
</dbReference>
<keyword evidence="12" id="KW-0472">Membrane</keyword>
<feature type="transmembrane region" description="Helical" evidence="12">
    <location>
        <begin position="835"/>
        <end position="859"/>
    </location>
</feature>
<dbReference type="Gene3D" id="3.30.1540.20">
    <property type="entry name" value="MutL, C-terminal domain, dimerisation subdomain"/>
    <property type="match status" value="1"/>
</dbReference>
<dbReference type="Proteomes" id="UP000054632">
    <property type="component" value="Unassembled WGS sequence"/>
</dbReference>
<dbReference type="EMBL" id="JYDR01000185">
    <property type="protein sequence ID" value="KRY66010.1"/>
    <property type="molecule type" value="Genomic_DNA"/>
</dbReference>
<dbReference type="GO" id="GO:0000285">
    <property type="term" value="F:1-phosphatidylinositol-3-phosphate 5-kinase activity"/>
    <property type="evidence" value="ECO:0007669"/>
    <property type="project" value="UniProtKB-EC"/>
</dbReference>
<keyword evidence="2 10" id="KW-0808">Transferase</keyword>
<evidence type="ECO:0000256" key="3">
    <source>
        <dbReference type="ARBA" id="ARBA00022723"/>
    </source>
</evidence>
<dbReference type="Gene3D" id="3.50.7.10">
    <property type="entry name" value="GroEL"/>
    <property type="match status" value="1"/>
</dbReference>
<dbReference type="SMART" id="SM00064">
    <property type="entry name" value="FYVE"/>
    <property type="match status" value="1"/>
</dbReference>
<sequence length="2413" mass="276245">MDVRKLFEESARIEYLCTFQNAKCTNDIDKKAKFLEIMLHQACNKIYIMDRWQFHLNLAYEVLSFSDCVQVLLLNSLRASSSTVVIRVHVEKFKFQIIDDGDGMDQRMLTFSDEMPAYLKDVCKLADEVIIHSRPRGRAVGFKARYCAALKRLVDGSRTFSDCFFLKDAIQIQSRKCHGTTVTVQKLFSKTPVRQKGIKPSKELDNLKLRLQWISVKHPKVIIELHDESDRNCIFRSTRCQSLSESFSRLFFEIYPHQLSDEIFFENEDFKLSLWIGTEQSNTVSLQCIYWNNIPIFWQTELHTFVISLFEKLNNGKKDSCPVFLLTIDTPLVECFMVEGYRAIESCYKWKRLLEAIESLFQKPLSNRDSLQNEKLLSKENRCLLPGCKISLQLHENFTDLLPLLSDEKRFISQTSICTNSTTKCAVEKNSNFLFEDEMRLVAVAPPMKSFEEIKICKETMKNISVIAQYDCKFVICRAVVESKQNDRTTLLLLFDQHAVSERVRLEQLLRENVVKGRIASARLSHPIEISFVNPSKWFSSKDTIERYGIKINFESSRYLISTVPICFARGKSNISQNCVTAKFLKSVLQQILEFRSLPSHRKLPPIFRRSFADWACRGAIRFGDRLTLNQCQNLICQLVECEAPFHCAHGRRSVVPLFNLSSEDSRNENKLTCEKEASILKEMLTTIGIGQSFNTRTEKKQGTEMETGKKKCFGVLRLFYLNVRRGSGVALYSNLRSCGSSRLLMPMFQSNRIQALDGGLNIAKGVMELVSSSRDGSRKDNLDFEHWQRVARPIVPNAESMSDSCLKLCAYGDLLEPLVQLAQTFEQISTTLIILQYCMIAISVIFFFATMVTFLILLQVSNRSPDAVVEKRTNDNSRSTPKRAKCSWKFCEYCINILTIIMSIFNRLFGKKVPEREASPESSSNAEDKQSSSSRPQEINILGNAANDSLMDYNRSEFRQCWMPDSSGKDCYECREKFTAFRRRHHCRICGQIFCYRCCRQELPGNLLGYTGELRVCDYCLSMVRRMHNMPSSLSEYMQERSISESDVTSFETPLLGLRLHSDRENVSQKQQQQQQQQQQHQQQCAVSDVKSETIKDKDSTNSADSNLQLQEFRNFLDDPEPDWLRDIQNTEMNTEPFVWQVPVQDAVCQQQIKCINDVLEKQNPLNFVVTQAVDEVPVVSETKSDETLDVSDDIQVDYPLGSDEPCTSFNNTELMDIFMERIRHQLKYILKLHALPEDQWYSLLLRLAEEVAMSVRPETKANNDDMNILRYVHVKTLRRSDIPKGELIYGTVCTKAVLRLTMLQRLQSPKILIVRGPIEYERISGKFCSMDPIIMQEAEHLRHVVNKILALQPDVLLVEHAVASVAADFLSQNGLTVLHNVKRSALERIARCTDADVLDSAEGQLFKFRMGSCGLFRIEHVTLLDNQRKTLCRFENCQPKLGCSVLLSGPCEFQLFLAKRVLRFLISVIYSARLEVDLLKLIGVSKMDIGQCIAQPDAHLVDQKCEQSEIALTTYSPFIGLSVDRSDCLMKNGTIVNLKSWTMFCGDCCQDSADNYSLNPKLMHSFFTSSSCFWRKETDIRGLLANYRATGAKLLRQRLQSVEQDDPKNKQVLTKQLLDNLIVEQCYKNVKHPFAQDHLTALQSCHLSKPATPRRYCVGPRLLFAYYYQSTDLPLGAFLEQYCFNQNYLCPKEGCGEGMQHHVRRFVRNHLCVDITVGSSAVAHYPVKDTVGCSLILLKEWCRECKTTSVEKQISRHLWQLSFATYLNYLFHGLALQSSFGSTSAEQCCKHCVFHDHVHFFTRDSVVVSFSVQAITLCSAKFASLTTPTEPQKVFADQFRKEVDDLLEKGNSLFGQMADHLADLTNQIESTTGSVTVNLVHGLLSELQELLDQSRSTFAEINGKMQSDVLPLVNARGFLWRESQWPLVHDSIILCMRVLATLLLTWNCKISDFLLSLSKKRLNELERESAASKIADDDKAATVVAAAAAAAANCGMINEAEMNLKKTNSDDLKAMQKLINGAIFSWPFPVEQHFSLPIGKVPVAVDEHKPSSIIAYALASKEYLDFVQADEKFTDQDVVEKLANFCRNVSSNLETDSTLPLEVQFSDSMAKFYCKIYFPRQFRMLRQMIFPFGESAFVRSLANCEPWQPSGGKSGAKFFRSLDRRFVLKQMSRFETQSFVNFAPHYFRHLSSACFDGRAVSLVKIFGVFRIGYRNSHNNAACKMDLVVMEYLFYTHEVQQVYDLKGSLRNRMVPEIQRQQQEQQQQQQQHHHHHHQQQQQQQQENQQQQGDLVLLDENLLDRICDDTFYLDAAAKFALDTAIRDDTAVLSANHIMDYSLLVGVDTDRAVLVFGIVDYLRTYTWDKKIESWVKSVSASGQLPTVISPHLYRLRFIESMDMYFPTPPSDSANL</sequence>
<keyword evidence="6 10" id="KW-0418">Kinase</keyword>
<feature type="compositionally biased region" description="Basic and acidic residues" evidence="11">
    <location>
        <begin position="1091"/>
        <end position="1101"/>
    </location>
</feature>
<feature type="compositionally biased region" description="Low complexity" evidence="11">
    <location>
        <begin position="2259"/>
        <end position="2270"/>
    </location>
</feature>
<feature type="region of interest" description="Disordered" evidence="11">
    <location>
        <begin position="917"/>
        <end position="939"/>
    </location>
</feature>
<feature type="region of interest" description="Disordered" evidence="11">
    <location>
        <begin position="2258"/>
        <end position="2287"/>
    </location>
</feature>
<dbReference type="SUPFAM" id="SSF118116">
    <property type="entry name" value="DNA mismatch repair protein MutL"/>
    <property type="match status" value="1"/>
</dbReference>
<dbReference type="Pfam" id="PF01363">
    <property type="entry name" value="FYVE"/>
    <property type="match status" value="1"/>
</dbReference>
<accession>A0A0V1DWU8</accession>
<dbReference type="GO" id="GO:0046854">
    <property type="term" value="P:phosphatidylinositol phosphate biosynthetic process"/>
    <property type="evidence" value="ECO:0007669"/>
    <property type="project" value="TreeGrafter"/>
</dbReference>
<dbReference type="InterPro" id="IPR017455">
    <property type="entry name" value="Znf_FYVE-rel"/>
</dbReference>
<evidence type="ECO:0000259" key="13">
    <source>
        <dbReference type="PROSITE" id="PS50178"/>
    </source>
</evidence>
<evidence type="ECO:0000256" key="10">
    <source>
        <dbReference type="PROSITE-ProRule" id="PRU00781"/>
    </source>
</evidence>
<evidence type="ECO:0000256" key="11">
    <source>
        <dbReference type="SAM" id="MobiDB-lite"/>
    </source>
</evidence>
<dbReference type="CDD" id="cd17300">
    <property type="entry name" value="PIPKc_PIKfyve"/>
    <property type="match status" value="1"/>
</dbReference>
<keyword evidence="3" id="KW-0479">Metal-binding</keyword>
<dbReference type="Gene3D" id="3.30.800.10">
    <property type="entry name" value="Phosphatidylinositol Phosphate Kinase II Beta"/>
    <property type="match status" value="1"/>
</dbReference>
<feature type="domain" description="PIPK" evidence="14">
    <location>
        <begin position="2048"/>
        <end position="2403"/>
    </location>
</feature>
<dbReference type="InterPro" id="IPR002423">
    <property type="entry name" value="Cpn60/GroEL/TCP-1"/>
</dbReference>
<evidence type="ECO:0000256" key="1">
    <source>
        <dbReference type="ARBA" id="ARBA00012009"/>
    </source>
</evidence>